<dbReference type="VEuPathDB" id="FungiDB:H257_17687"/>
<feature type="region of interest" description="Disordered" evidence="1">
    <location>
        <begin position="278"/>
        <end position="341"/>
    </location>
</feature>
<gene>
    <name evidence="2" type="ORF">DYB30_007591</name>
</gene>
<evidence type="ECO:0000313" key="2">
    <source>
        <dbReference type="EMBL" id="RHY71802.1"/>
    </source>
</evidence>
<feature type="compositionally biased region" description="Basic and acidic residues" evidence="1">
    <location>
        <begin position="11"/>
        <end position="22"/>
    </location>
</feature>
<comment type="caution">
    <text evidence="2">The sequence shown here is derived from an EMBL/GenBank/DDBJ whole genome shotgun (WGS) entry which is preliminary data.</text>
</comment>
<dbReference type="Proteomes" id="UP000266643">
    <property type="component" value="Unassembled WGS sequence"/>
</dbReference>
<reference evidence="2 3" key="1">
    <citation type="submission" date="2018-08" db="EMBL/GenBank/DDBJ databases">
        <title>Aphanomyces genome sequencing and annotation.</title>
        <authorList>
            <person name="Minardi D."/>
            <person name="Oidtmann B."/>
            <person name="Van Der Giezen M."/>
            <person name="Studholme D.J."/>
        </authorList>
    </citation>
    <scope>NUCLEOTIDE SEQUENCE [LARGE SCALE GENOMIC DNA]</scope>
    <source>
        <strain evidence="2 3">D2</strain>
    </source>
</reference>
<feature type="compositionally biased region" description="Basic and acidic residues" evidence="1">
    <location>
        <begin position="309"/>
        <end position="318"/>
    </location>
</feature>
<name>A0A397E1M8_APHAT</name>
<feature type="region of interest" description="Disordered" evidence="1">
    <location>
        <begin position="150"/>
        <end position="176"/>
    </location>
</feature>
<dbReference type="EMBL" id="QUTD01003677">
    <property type="protein sequence ID" value="RHY71802.1"/>
    <property type="molecule type" value="Genomic_DNA"/>
</dbReference>
<feature type="compositionally biased region" description="Low complexity" evidence="1">
    <location>
        <begin position="278"/>
        <end position="288"/>
    </location>
</feature>
<proteinExistence type="predicted"/>
<evidence type="ECO:0000256" key="1">
    <source>
        <dbReference type="SAM" id="MobiDB-lite"/>
    </source>
</evidence>
<feature type="compositionally biased region" description="Basic and acidic residues" evidence="1">
    <location>
        <begin position="331"/>
        <end position="341"/>
    </location>
</feature>
<dbReference type="AlphaFoldDB" id="A0A397E1M8"/>
<sequence length="341" mass="38067">MNIHACSDDDEKSHAAETRGTKGYDAYEHRNQLNQSLVGITFNTPKPGVVHSYDPGTFKFIVRMHMSSDVELELTRDEVLKLVNDDRAPPPSIVAAKDRHHPLVGTKVVVPFGPDADDITGTVLYFLPVPSDTFCVRFLNGVVRYLDEDTIRRGGGGNSSEDDEEDAMPAGGLHPPESAFAAAAEYAITHRAKTTIATSPSSPSSSSEDDDGHHHHRRHRVVFDGFSYASSSDEERQARRKRRRDKVLLTRTPRNNPQPPALDDDDFRCCQLQPQLQLQLQPQLQQPSSKKKKKKPHEEGDGNEVGGTRTREQAEFVRNRQLHVANRNRRVREERAAAAAA</sequence>
<protein>
    <submittedName>
        <fullName evidence="2">Uncharacterized protein</fullName>
    </submittedName>
</protein>
<evidence type="ECO:0000313" key="3">
    <source>
        <dbReference type="Proteomes" id="UP000266643"/>
    </source>
</evidence>
<feature type="region of interest" description="Disordered" evidence="1">
    <location>
        <begin position="194"/>
        <end position="266"/>
    </location>
</feature>
<feature type="non-terminal residue" evidence="2">
    <location>
        <position position="341"/>
    </location>
</feature>
<accession>A0A397E1M8</accession>
<organism evidence="2 3">
    <name type="scientific">Aphanomyces astaci</name>
    <name type="common">Crayfish plague agent</name>
    <dbReference type="NCBI Taxonomy" id="112090"/>
    <lineage>
        <taxon>Eukaryota</taxon>
        <taxon>Sar</taxon>
        <taxon>Stramenopiles</taxon>
        <taxon>Oomycota</taxon>
        <taxon>Saprolegniomycetes</taxon>
        <taxon>Saprolegniales</taxon>
        <taxon>Verrucalvaceae</taxon>
        <taxon>Aphanomyces</taxon>
    </lineage>
</organism>
<feature type="region of interest" description="Disordered" evidence="1">
    <location>
        <begin position="1"/>
        <end position="22"/>
    </location>
</feature>